<dbReference type="GO" id="GO:0016020">
    <property type="term" value="C:membrane"/>
    <property type="evidence" value="ECO:0007669"/>
    <property type="project" value="TreeGrafter"/>
</dbReference>
<dbReference type="InterPro" id="IPR036278">
    <property type="entry name" value="Sialidase_sf"/>
</dbReference>
<dbReference type="EMBL" id="QNUK01000762">
    <property type="protein sequence ID" value="KAF5889842.1"/>
    <property type="molecule type" value="Genomic_DNA"/>
</dbReference>
<dbReference type="GO" id="GO:0009313">
    <property type="term" value="P:oligosaccharide catabolic process"/>
    <property type="evidence" value="ECO:0007669"/>
    <property type="project" value="TreeGrafter"/>
</dbReference>
<dbReference type="AlphaFoldDB" id="A0A8J4TYT8"/>
<dbReference type="GO" id="GO:0005737">
    <property type="term" value="C:cytoplasm"/>
    <property type="evidence" value="ECO:0007669"/>
    <property type="project" value="TreeGrafter"/>
</dbReference>
<dbReference type="GO" id="GO:0004308">
    <property type="term" value="F:exo-alpha-sialidase activity"/>
    <property type="evidence" value="ECO:0007669"/>
    <property type="project" value="InterPro"/>
</dbReference>
<gene>
    <name evidence="2" type="primary">neu3</name>
    <name evidence="2" type="ORF">DAT39_020458</name>
</gene>
<dbReference type="Gene3D" id="2.120.10.10">
    <property type="match status" value="1"/>
</dbReference>
<feature type="region of interest" description="Disordered" evidence="1">
    <location>
        <begin position="18"/>
        <end position="39"/>
    </location>
</feature>
<evidence type="ECO:0000256" key="1">
    <source>
        <dbReference type="SAM" id="MobiDB-lite"/>
    </source>
</evidence>
<dbReference type="SUPFAM" id="SSF50939">
    <property type="entry name" value="Sialidases"/>
    <property type="match status" value="1"/>
</dbReference>
<dbReference type="CDD" id="cd15482">
    <property type="entry name" value="Sialidase_non-viral"/>
    <property type="match status" value="1"/>
</dbReference>
<comment type="caution">
    <text evidence="2">The sequence shown here is derived from an EMBL/GenBank/DDBJ whole genome shotgun (WGS) entry which is preliminary data.</text>
</comment>
<protein>
    <submittedName>
        <fullName evidence="2">Sialidase-3-like</fullName>
    </submittedName>
</protein>
<dbReference type="GO" id="GO:0006689">
    <property type="term" value="P:ganglioside catabolic process"/>
    <property type="evidence" value="ECO:0007669"/>
    <property type="project" value="TreeGrafter"/>
</dbReference>
<feature type="non-terminal residue" evidence="2">
    <location>
        <position position="1"/>
    </location>
</feature>
<dbReference type="OrthoDB" id="2739686at2759"/>
<dbReference type="PANTHER" id="PTHR10628">
    <property type="entry name" value="SIALIDASE"/>
    <property type="match status" value="1"/>
</dbReference>
<dbReference type="Proteomes" id="UP000727407">
    <property type="component" value="Unassembled WGS sequence"/>
</dbReference>
<keyword evidence="3" id="KW-1185">Reference proteome</keyword>
<feature type="non-terminal residue" evidence="2">
    <location>
        <position position="96"/>
    </location>
</feature>
<dbReference type="InterPro" id="IPR026856">
    <property type="entry name" value="Sialidase_fam"/>
</dbReference>
<evidence type="ECO:0000313" key="3">
    <source>
        <dbReference type="Proteomes" id="UP000727407"/>
    </source>
</evidence>
<name>A0A8J4TYT8_CLAMG</name>
<organism evidence="2 3">
    <name type="scientific">Clarias magur</name>
    <name type="common">Asian catfish</name>
    <name type="synonym">Macropteronotus magur</name>
    <dbReference type="NCBI Taxonomy" id="1594786"/>
    <lineage>
        <taxon>Eukaryota</taxon>
        <taxon>Metazoa</taxon>
        <taxon>Chordata</taxon>
        <taxon>Craniata</taxon>
        <taxon>Vertebrata</taxon>
        <taxon>Euteleostomi</taxon>
        <taxon>Actinopterygii</taxon>
        <taxon>Neopterygii</taxon>
        <taxon>Teleostei</taxon>
        <taxon>Ostariophysi</taxon>
        <taxon>Siluriformes</taxon>
        <taxon>Clariidae</taxon>
        <taxon>Clarias</taxon>
    </lineage>
</organism>
<proteinExistence type="predicted"/>
<reference evidence="2" key="1">
    <citation type="submission" date="2020-07" db="EMBL/GenBank/DDBJ databases">
        <title>Clarias magur genome sequencing, assembly and annotation.</title>
        <authorList>
            <person name="Kushwaha B."/>
            <person name="Kumar R."/>
            <person name="Das P."/>
            <person name="Joshi C.G."/>
            <person name="Kumar D."/>
            <person name="Nagpure N.S."/>
            <person name="Pandey M."/>
            <person name="Agarwal S."/>
            <person name="Srivastava S."/>
            <person name="Singh M."/>
            <person name="Sahoo L."/>
            <person name="Jayasankar P."/>
            <person name="Meher P.K."/>
            <person name="Koringa P.G."/>
            <person name="Iquebal M.A."/>
            <person name="Das S.P."/>
            <person name="Bit A."/>
            <person name="Patnaik S."/>
            <person name="Patel N."/>
            <person name="Shah T.M."/>
            <person name="Hinsu A."/>
            <person name="Jena J.K."/>
        </authorList>
    </citation>
    <scope>NUCLEOTIDE SEQUENCE</scope>
    <source>
        <strain evidence="2">CIFAMagur01</strain>
        <tissue evidence="2">Testis</tissue>
    </source>
</reference>
<sequence length="96" mass="10916">SRSEADERNLHPCLFEVPEMEKRTPGSSSQALKADPPKTTLFKKEQKGINYRIPALMYIKDAQTFLAFAEKRTSSSDHDATLLFMRRGTRQNGSIQ</sequence>
<evidence type="ECO:0000313" key="2">
    <source>
        <dbReference type="EMBL" id="KAF5889842.1"/>
    </source>
</evidence>
<accession>A0A8J4TYT8</accession>
<dbReference type="PANTHER" id="PTHR10628:SF30">
    <property type="entry name" value="EXO-ALPHA-SIALIDASE"/>
    <property type="match status" value="1"/>
</dbReference>